<evidence type="ECO:0000313" key="3">
    <source>
        <dbReference type="EMBL" id="CCD71270.1"/>
    </source>
</evidence>
<dbReference type="Proteomes" id="UP000001940">
    <property type="component" value="Chromosome II"/>
</dbReference>
<dbReference type="PhylomeDB" id="Q9TZG9"/>
<dbReference type="OrthoDB" id="5876939at2759"/>
<dbReference type="STRING" id="6239.F58E1.5.1"/>
<evidence type="ECO:0000259" key="1">
    <source>
        <dbReference type="Pfam" id="PF00646"/>
    </source>
</evidence>
<dbReference type="PIR" id="T33529">
    <property type="entry name" value="T33529"/>
</dbReference>
<dbReference type="AlphaFoldDB" id="Q9TZG9"/>
<accession>Q9TZG9</accession>
<dbReference type="PaxDb" id="6239-F58E1.5"/>
<dbReference type="PeptideAtlas" id="Q9TZG9"/>
<evidence type="ECO:0000259" key="2">
    <source>
        <dbReference type="Pfam" id="PF07735"/>
    </source>
</evidence>
<dbReference type="InParanoid" id="Q9TZG9"/>
<organism evidence="3 4">
    <name type="scientific">Caenorhabditis elegans</name>
    <dbReference type="NCBI Taxonomy" id="6239"/>
    <lineage>
        <taxon>Eukaryota</taxon>
        <taxon>Metazoa</taxon>
        <taxon>Ecdysozoa</taxon>
        <taxon>Nematoda</taxon>
        <taxon>Chromadorea</taxon>
        <taxon>Rhabditida</taxon>
        <taxon>Rhabditina</taxon>
        <taxon>Rhabditomorpha</taxon>
        <taxon>Rhabditoidea</taxon>
        <taxon>Rhabditidae</taxon>
        <taxon>Peloderinae</taxon>
        <taxon>Caenorhabditis</taxon>
    </lineage>
</organism>
<evidence type="ECO:0000313" key="5">
    <source>
        <dbReference type="WormBase" id="F58E1.5"/>
    </source>
</evidence>
<name>Q9TZG9_CAEEL</name>
<dbReference type="Pfam" id="PF07735">
    <property type="entry name" value="FBA_2"/>
    <property type="match status" value="1"/>
</dbReference>
<dbReference type="InterPro" id="IPR012885">
    <property type="entry name" value="F-box_Sdz-33"/>
</dbReference>
<dbReference type="GeneID" id="186510"/>
<dbReference type="InterPro" id="IPR053222">
    <property type="entry name" value="Zygotic_Embryogenesis-Asso"/>
</dbReference>
<dbReference type="eggNOG" id="ENOG502TKA0">
    <property type="taxonomic scope" value="Eukaryota"/>
</dbReference>
<gene>
    <name evidence="3 5" type="primary">fbxb-17</name>
    <name evidence="3" type="ORF">CELE_F58E1.5</name>
    <name evidence="5" type="ORF">F58E1.5</name>
</gene>
<proteinExistence type="predicted"/>
<dbReference type="FunCoup" id="Q9TZG9">
    <property type="interactions" value="811"/>
</dbReference>
<dbReference type="Bgee" id="WBGene00019037">
    <property type="expression patterns" value="Expressed in embryo and 3 other cell types or tissues"/>
</dbReference>
<protein>
    <submittedName>
        <fullName evidence="3">F-box associated domain-containing protein</fullName>
    </submittedName>
</protein>
<dbReference type="EMBL" id="BX284602">
    <property type="protein sequence ID" value="CCD71270.1"/>
    <property type="molecule type" value="Genomic_DNA"/>
</dbReference>
<dbReference type="PANTHER" id="PTHR22899:SF0">
    <property type="entry name" value="F-BOX ASSOCIATED DOMAIN-CONTAINING PROTEIN-RELATED"/>
    <property type="match status" value="1"/>
</dbReference>
<sequence>MTAKPLPIFLLPISAIRKAMEQMSFAELLIISILSKNAKDFVTLLTKPLKNMIISVDCWLSLKLVTASSELYLLYFKRKQRVRIEKSPYDKRYKKLYLPGFTEKQWIGHIVRVFSHNNGIVLSLKPLFSFRRGKIKETVELFKGLNVRKLVNHDSRIENRQLLKLFPTPNYLRLSNDYICESILVQNFETLELLEKKLSLNDILTTNCTNLEIHYQSLSDRNLNLFMKHWIRGSNPNLQSICVNFSREMRSFGAEVFKGIDHRKTIPQENFYWGKH</sequence>
<feature type="domain" description="F-box" evidence="1">
    <location>
        <begin position="9"/>
        <end position="44"/>
    </location>
</feature>
<evidence type="ECO:0000313" key="4">
    <source>
        <dbReference type="Proteomes" id="UP000001940"/>
    </source>
</evidence>
<dbReference type="Pfam" id="PF00646">
    <property type="entry name" value="F-box"/>
    <property type="match status" value="1"/>
</dbReference>
<reference evidence="3 4" key="1">
    <citation type="journal article" date="1998" name="Science">
        <title>Genome sequence of the nematode C. elegans: a platform for investigating biology.</title>
        <authorList>
            <consortium name="The C. elegans sequencing consortium"/>
            <person name="Sulson J.E."/>
            <person name="Waterston R."/>
        </authorList>
    </citation>
    <scope>NUCLEOTIDE SEQUENCE [LARGE SCALE GENOMIC DNA]</scope>
    <source>
        <strain evidence="3 4">Bristol N2</strain>
    </source>
</reference>
<dbReference type="InterPro" id="IPR001810">
    <property type="entry name" value="F-box_dom"/>
</dbReference>
<dbReference type="KEGG" id="cel:CELE_F58E1.5"/>
<dbReference type="OMA" id="QWIGHIV"/>
<dbReference type="UCSC" id="F58E1.5">
    <property type="organism name" value="c. elegans"/>
</dbReference>
<keyword evidence="4" id="KW-1185">Reference proteome</keyword>
<dbReference type="WormBase" id="F58E1.5">
    <property type="protein sequence ID" value="CE11380"/>
    <property type="gene ID" value="WBGene00019037"/>
    <property type="gene designation" value="fbxb-17"/>
</dbReference>
<dbReference type="CTD" id="186510"/>
<dbReference type="PANTHER" id="PTHR22899">
    <property type="entry name" value="CYCLIN-RELATED F-BOX FAMILY"/>
    <property type="match status" value="1"/>
</dbReference>
<feature type="domain" description="Sdz-33 F-box" evidence="2">
    <location>
        <begin position="180"/>
        <end position="243"/>
    </location>
</feature>
<dbReference type="HOGENOM" id="CLU_028840_1_4_1"/>
<dbReference type="AGR" id="WB:WBGene00019037"/>
<dbReference type="RefSeq" id="NP_494036.1">
    <property type="nucleotide sequence ID" value="NM_061635.2"/>
</dbReference>